<evidence type="ECO:0000256" key="6">
    <source>
        <dbReference type="ARBA" id="ARBA00023053"/>
    </source>
</evidence>
<dbReference type="GO" id="GO:0140114">
    <property type="term" value="P:cellular detoxification of fluoride"/>
    <property type="evidence" value="ECO:0007669"/>
    <property type="project" value="UniProtKB-UniRule"/>
</dbReference>
<dbReference type="KEGG" id="ttc:FOKN1_1977"/>
<name>A0A1Z4VRU7_9GAMM</name>
<evidence type="ECO:0000256" key="8">
    <source>
        <dbReference type="ARBA" id="ARBA00023136"/>
    </source>
</evidence>
<protein>
    <recommendedName>
        <fullName evidence="12">Fluoride-specific ion channel FluC</fullName>
    </recommendedName>
</protein>
<feature type="binding site" evidence="12">
    <location>
        <position position="75"/>
    </location>
    <ligand>
        <name>Na(+)</name>
        <dbReference type="ChEBI" id="CHEBI:29101"/>
        <note>structural</note>
    </ligand>
</feature>
<evidence type="ECO:0000256" key="4">
    <source>
        <dbReference type="ARBA" id="ARBA00022692"/>
    </source>
</evidence>
<keyword evidence="3" id="KW-0997">Cell inner membrane</keyword>
<comment type="activity regulation">
    <text evidence="12">Na(+) is not transported, but it plays an essential structural role and its presence is essential for fluoride channel function.</text>
</comment>
<dbReference type="PANTHER" id="PTHR28259">
    <property type="entry name" value="FLUORIDE EXPORT PROTEIN 1-RELATED"/>
    <property type="match status" value="1"/>
</dbReference>
<dbReference type="Proteomes" id="UP000218765">
    <property type="component" value="Chromosome"/>
</dbReference>
<keyword evidence="9 12" id="KW-0407">Ion channel</keyword>
<evidence type="ECO:0000256" key="1">
    <source>
        <dbReference type="ARBA" id="ARBA00004651"/>
    </source>
</evidence>
<keyword evidence="8 12" id="KW-0472">Membrane</keyword>
<proteinExistence type="inferred from homology"/>
<dbReference type="GO" id="GO:0062054">
    <property type="term" value="F:fluoride channel activity"/>
    <property type="evidence" value="ECO:0007669"/>
    <property type="project" value="UniProtKB-UniRule"/>
</dbReference>
<dbReference type="GO" id="GO:0005886">
    <property type="term" value="C:plasma membrane"/>
    <property type="evidence" value="ECO:0007669"/>
    <property type="project" value="UniProtKB-SubCell"/>
</dbReference>
<feature type="transmembrane region" description="Helical" evidence="12">
    <location>
        <begin position="99"/>
        <end position="120"/>
    </location>
</feature>
<keyword evidence="6 12" id="KW-0915">Sodium</keyword>
<keyword evidence="7 12" id="KW-0406">Ion transport</keyword>
<organism evidence="13 14">
    <name type="scientific">Thiohalobacter thiocyanaticus</name>
    <dbReference type="NCBI Taxonomy" id="585455"/>
    <lineage>
        <taxon>Bacteria</taxon>
        <taxon>Pseudomonadati</taxon>
        <taxon>Pseudomonadota</taxon>
        <taxon>Gammaproteobacteria</taxon>
        <taxon>Thiohalobacterales</taxon>
        <taxon>Thiohalobacteraceae</taxon>
        <taxon>Thiohalobacter</taxon>
    </lineage>
</organism>
<dbReference type="InterPro" id="IPR003691">
    <property type="entry name" value="FluC"/>
</dbReference>
<evidence type="ECO:0000256" key="9">
    <source>
        <dbReference type="ARBA" id="ARBA00023303"/>
    </source>
</evidence>
<keyword evidence="4 12" id="KW-0812">Transmembrane</keyword>
<evidence type="ECO:0000256" key="5">
    <source>
        <dbReference type="ARBA" id="ARBA00022989"/>
    </source>
</evidence>
<feature type="transmembrane region" description="Helical" evidence="12">
    <location>
        <begin position="67"/>
        <end position="87"/>
    </location>
</feature>
<keyword evidence="5 12" id="KW-1133">Transmembrane helix</keyword>
<evidence type="ECO:0000256" key="3">
    <source>
        <dbReference type="ARBA" id="ARBA00022519"/>
    </source>
</evidence>
<keyword evidence="12" id="KW-0813">Transport</keyword>
<feature type="transmembrane region" description="Helical" evidence="12">
    <location>
        <begin position="34"/>
        <end position="55"/>
    </location>
</feature>
<keyword evidence="14" id="KW-1185">Reference proteome</keyword>
<dbReference type="EMBL" id="AP018052">
    <property type="protein sequence ID" value="BAZ94357.1"/>
    <property type="molecule type" value="Genomic_DNA"/>
</dbReference>
<dbReference type="AlphaFoldDB" id="A0A1Z4VRU7"/>
<evidence type="ECO:0000256" key="7">
    <source>
        <dbReference type="ARBA" id="ARBA00023065"/>
    </source>
</evidence>
<comment type="subcellular location">
    <subcellularLocation>
        <location evidence="1 12">Cell membrane</location>
        <topology evidence="1 12">Multi-pass membrane protein</topology>
    </subcellularLocation>
</comment>
<dbReference type="OrthoDB" id="9806299at2"/>
<comment type="similarity">
    <text evidence="10 12">Belongs to the fluoride channel Fluc/FEX (TC 1.A.43) family.</text>
</comment>
<feature type="binding site" evidence="12">
    <location>
        <position position="78"/>
    </location>
    <ligand>
        <name>Na(+)</name>
        <dbReference type="ChEBI" id="CHEBI:29101"/>
        <note>structural</note>
    </ligand>
</feature>
<gene>
    <name evidence="12" type="primary">fluC</name>
    <name evidence="12" type="synonym">crcB</name>
    <name evidence="13" type="ORF">FOKN1_1977</name>
</gene>
<comment type="function">
    <text evidence="12">Fluoride-specific ion channel. Important for reducing fluoride concentration in the cell, thus reducing its toxicity.</text>
</comment>
<comment type="catalytic activity">
    <reaction evidence="11">
        <text>fluoride(in) = fluoride(out)</text>
        <dbReference type="Rhea" id="RHEA:76159"/>
        <dbReference type="ChEBI" id="CHEBI:17051"/>
    </reaction>
    <physiologicalReaction direction="left-to-right" evidence="11">
        <dbReference type="Rhea" id="RHEA:76160"/>
    </physiologicalReaction>
</comment>
<keyword evidence="2 12" id="KW-1003">Cell membrane</keyword>
<accession>A0A1Z4VRU7</accession>
<dbReference type="HAMAP" id="MF_00454">
    <property type="entry name" value="FluC"/>
    <property type="match status" value="1"/>
</dbReference>
<reference evidence="13 14" key="1">
    <citation type="submission" date="2017-05" db="EMBL/GenBank/DDBJ databases">
        <title>Thiocyanate degradation by Thiohalobacter thiocyanaticus FOKN1.</title>
        <authorList>
            <person name="Oshiki M."/>
            <person name="Fukushima T."/>
            <person name="Kawano S."/>
            <person name="Nakagawa J."/>
        </authorList>
    </citation>
    <scope>NUCLEOTIDE SEQUENCE [LARGE SCALE GENOMIC DNA]</scope>
    <source>
        <strain evidence="13 14">FOKN1</strain>
    </source>
</reference>
<dbReference type="RefSeq" id="WP_096366456.1">
    <property type="nucleotide sequence ID" value="NZ_AP018052.1"/>
</dbReference>
<dbReference type="Pfam" id="PF02537">
    <property type="entry name" value="CRCB"/>
    <property type="match status" value="1"/>
</dbReference>
<sequence length="124" mass="13181">MIQWLAIALGGALGSVLRYGISTGVHHWWGREFPWGTLVVNVLGSLLMGLLFILLVERLAVAPALRAFWLVGLLGAFTTFSTFSLETLNLMQAGELGRAAANVMLSVLLCIGAAGLGMALGRQL</sequence>
<evidence type="ECO:0000256" key="11">
    <source>
        <dbReference type="ARBA" id="ARBA00035585"/>
    </source>
</evidence>
<dbReference type="PANTHER" id="PTHR28259:SF1">
    <property type="entry name" value="FLUORIDE EXPORT PROTEIN 1-RELATED"/>
    <property type="match status" value="1"/>
</dbReference>
<keyword evidence="12" id="KW-0479">Metal-binding</keyword>
<evidence type="ECO:0000313" key="14">
    <source>
        <dbReference type="Proteomes" id="UP000218765"/>
    </source>
</evidence>
<evidence type="ECO:0000256" key="12">
    <source>
        <dbReference type="HAMAP-Rule" id="MF_00454"/>
    </source>
</evidence>
<evidence type="ECO:0000256" key="2">
    <source>
        <dbReference type="ARBA" id="ARBA00022475"/>
    </source>
</evidence>
<evidence type="ECO:0000313" key="13">
    <source>
        <dbReference type="EMBL" id="BAZ94357.1"/>
    </source>
</evidence>
<evidence type="ECO:0000256" key="10">
    <source>
        <dbReference type="ARBA" id="ARBA00035120"/>
    </source>
</evidence>
<dbReference type="NCBIfam" id="TIGR00494">
    <property type="entry name" value="crcB"/>
    <property type="match status" value="1"/>
</dbReference>
<dbReference type="GO" id="GO:0046872">
    <property type="term" value="F:metal ion binding"/>
    <property type="evidence" value="ECO:0007669"/>
    <property type="project" value="UniProtKB-KW"/>
</dbReference>